<gene>
    <name evidence="5" type="ORF">DYB25_001587</name>
    <name evidence="9" type="ORF">DYB26_008640</name>
    <name evidence="11" type="ORF">DYB28_000207</name>
    <name evidence="8" type="ORF">DYB30_003939</name>
    <name evidence="10" type="ORF">DYB31_000930</name>
    <name evidence="7" type="ORF">DYB34_000651</name>
    <name evidence="6" type="ORF">DYB38_000595</name>
</gene>
<reference evidence="11 16" key="1">
    <citation type="journal article" date="2018" name="J. Invertebr. Pathol.">
        <title>New genotyping method for the causative agent of crayfish plague (Aphanomyces astaci) based on whole genome data.</title>
        <authorList>
            <person name="Minardi D."/>
            <person name="Studholme D.J."/>
            <person name="van der Giezen M."/>
            <person name="Pretto T."/>
            <person name="Oidtmann B."/>
        </authorList>
    </citation>
    <scope>NUCLEOTIDE SEQUENCE [LARGE SCALE GENOMIC DNA]</scope>
    <source>
        <strain evidence="11 16">KB13</strain>
    </source>
</reference>
<dbReference type="Proteomes" id="UP000266196">
    <property type="component" value="Unassembled WGS sequence"/>
</dbReference>
<keyword evidence="2" id="KW-0808">Transferase</keyword>
<evidence type="ECO:0000313" key="8">
    <source>
        <dbReference type="EMBL" id="RHY68605.1"/>
    </source>
</evidence>
<dbReference type="Proteomes" id="UP000286510">
    <property type="component" value="Unassembled WGS sequence"/>
</dbReference>
<dbReference type="Proteomes" id="UP000265716">
    <property type="component" value="Unassembled WGS sequence"/>
</dbReference>
<evidence type="ECO:0000259" key="4">
    <source>
        <dbReference type="Pfam" id="PF08241"/>
    </source>
</evidence>
<dbReference type="PANTHER" id="PTHR13069">
    <property type="entry name" value="ALKYLATED DNA REPAIR PROTEIN ALKB HOMOLOG 8"/>
    <property type="match status" value="1"/>
</dbReference>
<evidence type="ECO:0000313" key="12">
    <source>
        <dbReference type="Proteomes" id="UP000265716"/>
    </source>
</evidence>
<dbReference type="EMBL" id="QUTC01007556">
    <property type="protein sequence ID" value="RHY47294.1"/>
    <property type="molecule type" value="Genomic_DNA"/>
</dbReference>
<evidence type="ECO:0000313" key="14">
    <source>
        <dbReference type="Proteomes" id="UP000266239"/>
    </source>
</evidence>
<dbReference type="EMBL" id="QUTF01019920">
    <property type="protein sequence ID" value="RHY98494.1"/>
    <property type="molecule type" value="Genomic_DNA"/>
</dbReference>
<dbReference type="GO" id="GO:0002098">
    <property type="term" value="P:tRNA wobble uridine modification"/>
    <property type="evidence" value="ECO:0007669"/>
    <property type="project" value="TreeGrafter"/>
</dbReference>
<dbReference type="Gene3D" id="3.40.50.150">
    <property type="entry name" value="Vaccinia Virus protein VP39"/>
    <property type="match status" value="1"/>
</dbReference>
<dbReference type="GO" id="GO:0030488">
    <property type="term" value="P:tRNA methylation"/>
    <property type="evidence" value="ECO:0007669"/>
    <property type="project" value="TreeGrafter"/>
</dbReference>
<evidence type="ECO:0000313" key="7">
    <source>
        <dbReference type="EMBL" id="RHY56376.1"/>
    </source>
</evidence>
<dbReference type="GO" id="GO:0005634">
    <property type="term" value="C:nucleus"/>
    <property type="evidence" value="ECO:0007669"/>
    <property type="project" value="TreeGrafter"/>
</dbReference>
<feature type="domain" description="Methyltransferase type 11" evidence="4">
    <location>
        <begin position="19"/>
        <end position="71"/>
    </location>
</feature>
<dbReference type="InterPro" id="IPR051422">
    <property type="entry name" value="AlkB_tRNA_MeTrf/Diox"/>
</dbReference>
<dbReference type="SUPFAM" id="SSF53335">
    <property type="entry name" value="S-adenosyl-L-methionine-dependent methyltransferases"/>
    <property type="match status" value="1"/>
</dbReference>
<organism evidence="6 12">
    <name type="scientific">Aphanomyces astaci</name>
    <name type="common">Crayfish plague agent</name>
    <dbReference type="NCBI Taxonomy" id="112090"/>
    <lineage>
        <taxon>Eukaryota</taxon>
        <taxon>Sar</taxon>
        <taxon>Stramenopiles</taxon>
        <taxon>Oomycota</taxon>
        <taxon>Saprolegniomycetes</taxon>
        <taxon>Saprolegniales</taxon>
        <taxon>Verrucalvaceae</taxon>
        <taxon>Aphanomyces</taxon>
    </lineage>
</organism>
<proteinExistence type="predicted"/>
<dbReference type="GO" id="GO:0005737">
    <property type="term" value="C:cytoplasm"/>
    <property type="evidence" value="ECO:0007669"/>
    <property type="project" value="TreeGrafter"/>
</dbReference>
<dbReference type="Proteomes" id="UP000283543">
    <property type="component" value="Unassembled WGS sequence"/>
</dbReference>
<dbReference type="GO" id="GO:0000049">
    <property type="term" value="F:tRNA binding"/>
    <property type="evidence" value="ECO:0007669"/>
    <property type="project" value="TreeGrafter"/>
</dbReference>
<dbReference type="InterPro" id="IPR013216">
    <property type="entry name" value="Methyltransf_11"/>
</dbReference>
<evidence type="ECO:0000313" key="13">
    <source>
        <dbReference type="Proteomes" id="UP000266196"/>
    </source>
</evidence>
<dbReference type="AlphaFoldDB" id="A0A397CPU8"/>
<dbReference type="EMBL" id="QUTE01008661">
    <property type="protein sequence ID" value="RHZ23438.1"/>
    <property type="molecule type" value="Genomic_DNA"/>
</dbReference>
<evidence type="ECO:0000256" key="3">
    <source>
        <dbReference type="SAM" id="SignalP"/>
    </source>
</evidence>
<name>A0A397CPU8_APHAT</name>
<dbReference type="Proteomes" id="UP000266643">
    <property type="component" value="Unassembled WGS sequence"/>
</dbReference>
<dbReference type="EMBL" id="QUTI01020742">
    <property type="protein sequence ID" value="RLO08984.1"/>
    <property type="molecule type" value="Genomic_DNA"/>
</dbReference>
<reference evidence="12 13" key="2">
    <citation type="submission" date="2018-08" db="EMBL/GenBank/DDBJ databases">
        <title>Aphanomyces genome sequencing and annotation.</title>
        <authorList>
            <person name="Minardi D."/>
            <person name="Oidtmann B."/>
            <person name="Van Der Giezen M."/>
            <person name="Studholme D.J."/>
        </authorList>
    </citation>
    <scope>NUCLEOTIDE SEQUENCE [LARGE SCALE GENOMIC DNA]</scope>
    <source>
        <strain evidence="10 13">197901</strain>
        <strain evidence="8 15">D2</strain>
        <strain evidence="9 18">FDL457</strain>
        <strain evidence="6 12">SA</strain>
        <strain evidence="7 17">Si</strain>
        <strain evidence="5 14">Yx</strain>
    </source>
</reference>
<dbReference type="EMBL" id="QUTA01005120">
    <property type="protein sequence ID" value="RHY17115.1"/>
    <property type="molecule type" value="Genomic_DNA"/>
</dbReference>
<evidence type="ECO:0000313" key="5">
    <source>
        <dbReference type="EMBL" id="RHY17115.1"/>
    </source>
</evidence>
<feature type="signal peptide" evidence="3">
    <location>
        <begin position="1"/>
        <end position="17"/>
    </location>
</feature>
<evidence type="ECO:0000256" key="2">
    <source>
        <dbReference type="ARBA" id="ARBA00022679"/>
    </source>
</evidence>
<feature type="chain" id="PRO_5040068809" description="Methyltransferase type 11 domain-containing protein" evidence="3">
    <location>
        <begin position="18"/>
        <end position="167"/>
    </location>
</feature>
<dbReference type="Pfam" id="PF08241">
    <property type="entry name" value="Methyltransf_11"/>
    <property type="match status" value="1"/>
</dbReference>
<evidence type="ECO:0000256" key="1">
    <source>
        <dbReference type="ARBA" id="ARBA00022603"/>
    </source>
</evidence>
<protein>
    <recommendedName>
        <fullName evidence="4">Methyltransferase type 11 domain-containing protein</fullName>
    </recommendedName>
</protein>
<keyword evidence="3" id="KW-0732">Signal</keyword>
<dbReference type="PANTHER" id="PTHR13069:SF21">
    <property type="entry name" value="ALKYLATED DNA REPAIR PROTEIN ALKB HOMOLOG 8"/>
    <property type="match status" value="1"/>
</dbReference>
<dbReference type="InterPro" id="IPR029063">
    <property type="entry name" value="SAM-dependent_MTases_sf"/>
</dbReference>
<evidence type="ECO:0000313" key="10">
    <source>
        <dbReference type="EMBL" id="RHZ23438.1"/>
    </source>
</evidence>
<evidence type="ECO:0000313" key="6">
    <source>
        <dbReference type="EMBL" id="RHY47294.1"/>
    </source>
</evidence>
<sequence>MAIFWLHVVSLVKICKSRDLNVLVLDALVVPLRSNTFDVALSIAVLHHLSTLAHRLQAVKEVLRVLRVGGQGLIYAWAQEQTQDSRRAFDSHKQDCMVPWNLDKRFAKVDADSGEPVVVQRYCHMFKEVRPTGELDSLVRMSGNAVVNESYYDQDNWAIRFTKTSDI</sequence>
<dbReference type="Proteomes" id="UP000266239">
    <property type="component" value="Unassembled WGS sequence"/>
</dbReference>
<comment type="caution">
    <text evidence="6">The sequence shown here is derived from an EMBL/GenBank/DDBJ whole genome shotgun (WGS) entry which is preliminary data.</text>
</comment>
<dbReference type="GO" id="GO:0008757">
    <property type="term" value="F:S-adenosylmethionine-dependent methyltransferase activity"/>
    <property type="evidence" value="ECO:0007669"/>
    <property type="project" value="InterPro"/>
</dbReference>
<dbReference type="EMBL" id="QUTD01004339">
    <property type="protein sequence ID" value="RHY68605.1"/>
    <property type="molecule type" value="Genomic_DNA"/>
</dbReference>
<evidence type="ECO:0000313" key="17">
    <source>
        <dbReference type="Proteomes" id="UP000283543"/>
    </source>
</evidence>
<dbReference type="EMBL" id="QUTB01005295">
    <property type="protein sequence ID" value="RHY56376.1"/>
    <property type="molecule type" value="Genomic_DNA"/>
</dbReference>
<keyword evidence="1" id="KW-0489">Methyltransferase</keyword>
<evidence type="ECO:0000313" key="18">
    <source>
        <dbReference type="Proteomes" id="UP000286510"/>
    </source>
</evidence>
<evidence type="ECO:0000313" key="9">
    <source>
        <dbReference type="EMBL" id="RHY98494.1"/>
    </source>
</evidence>
<dbReference type="VEuPathDB" id="FungiDB:H257_05856"/>
<evidence type="ECO:0000313" key="15">
    <source>
        <dbReference type="Proteomes" id="UP000266643"/>
    </source>
</evidence>
<dbReference type="Proteomes" id="UP000275652">
    <property type="component" value="Unassembled WGS sequence"/>
</dbReference>
<evidence type="ECO:0000313" key="11">
    <source>
        <dbReference type="EMBL" id="RLO08984.1"/>
    </source>
</evidence>
<dbReference type="GO" id="GO:0106335">
    <property type="term" value="F:tRNA (5-carboxymethyluridine(34)-5-O)-methyltransferase activity"/>
    <property type="evidence" value="ECO:0007669"/>
    <property type="project" value="TreeGrafter"/>
</dbReference>
<accession>A0A397CPU8</accession>
<evidence type="ECO:0000313" key="16">
    <source>
        <dbReference type="Proteomes" id="UP000275652"/>
    </source>
</evidence>